<evidence type="ECO:0000313" key="2">
    <source>
        <dbReference type="Proteomes" id="UP000070539"/>
    </source>
</evidence>
<organism evidence="1 2">
    <name type="scientific">Anaerotignum neopropionicum</name>
    <dbReference type="NCBI Taxonomy" id="36847"/>
    <lineage>
        <taxon>Bacteria</taxon>
        <taxon>Bacillati</taxon>
        <taxon>Bacillota</taxon>
        <taxon>Clostridia</taxon>
        <taxon>Lachnospirales</taxon>
        <taxon>Anaerotignaceae</taxon>
        <taxon>Anaerotignum</taxon>
    </lineage>
</organism>
<gene>
    <name evidence="1" type="ORF">CLNEO_14730</name>
</gene>
<protein>
    <submittedName>
        <fullName evidence="1">Uncharacterized protein</fullName>
    </submittedName>
</protein>
<sequence length="59" mass="7099">MWEVEFSLFNCFVIYALIKNSFKIIEKKVIGIGRKNKRLNFSAGEERNDLGEDKWNRRF</sequence>
<dbReference type="EMBL" id="LRVM01000004">
    <property type="protein sequence ID" value="KXL52931.1"/>
    <property type="molecule type" value="Genomic_DNA"/>
</dbReference>
<proteinExistence type="predicted"/>
<accession>A0A136WEM6</accession>
<dbReference type="RefSeq" id="WP_066086772.1">
    <property type="nucleotide sequence ID" value="NZ_LRVM01000004.1"/>
</dbReference>
<keyword evidence="2" id="KW-1185">Reference proteome</keyword>
<dbReference type="Proteomes" id="UP000070539">
    <property type="component" value="Unassembled WGS sequence"/>
</dbReference>
<dbReference type="AlphaFoldDB" id="A0A136WEM6"/>
<dbReference type="STRING" id="36847.CLNEO_14730"/>
<reference evidence="1 2" key="1">
    <citation type="submission" date="2016-01" db="EMBL/GenBank/DDBJ databases">
        <title>Genome sequence of Clostridium neopropionicum X4, DSM-3847.</title>
        <authorList>
            <person name="Poehlein A."/>
            <person name="Beck M.H."/>
            <person name="Bengelsdorf F.R."/>
            <person name="Daniel R."/>
            <person name="Duerre P."/>
        </authorList>
    </citation>
    <scope>NUCLEOTIDE SEQUENCE [LARGE SCALE GENOMIC DNA]</scope>
    <source>
        <strain evidence="1 2">DSM-3847</strain>
    </source>
</reference>
<comment type="caution">
    <text evidence="1">The sequence shown here is derived from an EMBL/GenBank/DDBJ whole genome shotgun (WGS) entry which is preliminary data.</text>
</comment>
<name>A0A136WEM6_9FIRM</name>
<evidence type="ECO:0000313" key="1">
    <source>
        <dbReference type="EMBL" id="KXL52931.1"/>
    </source>
</evidence>